<dbReference type="PANTHER" id="PTHR30160:SF7">
    <property type="entry name" value="ADP-HEPTOSE--LPS HEPTOSYLTRANSFERASE 2"/>
    <property type="match status" value="1"/>
</dbReference>
<name>A0ABS5U7Y0_9BACT</name>
<gene>
    <name evidence="3" type="ORF">KJB30_08140</name>
</gene>
<dbReference type="EMBL" id="JAHDYS010000006">
    <property type="protein sequence ID" value="MBT1071749.1"/>
    <property type="molecule type" value="Genomic_DNA"/>
</dbReference>
<keyword evidence="1" id="KW-0328">Glycosyltransferase</keyword>
<evidence type="ECO:0000256" key="1">
    <source>
        <dbReference type="ARBA" id="ARBA00022676"/>
    </source>
</evidence>
<dbReference type="PANTHER" id="PTHR30160">
    <property type="entry name" value="TETRAACYLDISACCHARIDE 4'-KINASE-RELATED"/>
    <property type="match status" value="1"/>
</dbReference>
<keyword evidence="4" id="KW-1185">Reference proteome</keyword>
<protein>
    <submittedName>
        <fullName evidence="3">Glycosyltransferase family 9 protein</fullName>
    </submittedName>
</protein>
<dbReference type="Gene3D" id="3.40.50.2000">
    <property type="entry name" value="Glycogen Phosphorylase B"/>
    <property type="match status" value="2"/>
</dbReference>
<organism evidence="3 4">
    <name type="scientific">Pelotalea chapellei</name>
    <dbReference type="NCBI Taxonomy" id="44671"/>
    <lineage>
        <taxon>Bacteria</taxon>
        <taxon>Pseudomonadati</taxon>
        <taxon>Thermodesulfobacteriota</taxon>
        <taxon>Desulfuromonadia</taxon>
        <taxon>Geobacterales</taxon>
        <taxon>Geobacteraceae</taxon>
        <taxon>Pelotalea</taxon>
    </lineage>
</organism>
<dbReference type="Proteomes" id="UP000784128">
    <property type="component" value="Unassembled WGS sequence"/>
</dbReference>
<dbReference type="SUPFAM" id="SSF53756">
    <property type="entry name" value="UDP-Glycosyltransferase/glycogen phosphorylase"/>
    <property type="match status" value="1"/>
</dbReference>
<keyword evidence="2" id="KW-0808">Transferase</keyword>
<dbReference type="RefSeq" id="WP_214297851.1">
    <property type="nucleotide sequence ID" value="NZ_JAHDYS010000006.1"/>
</dbReference>
<reference evidence="3 4" key="1">
    <citation type="submission" date="2021-05" db="EMBL/GenBank/DDBJ databases">
        <title>The draft genome of Geobacter chapellei DSM 13688.</title>
        <authorList>
            <person name="Xu Z."/>
            <person name="Masuda Y."/>
            <person name="Itoh H."/>
            <person name="Senoo K."/>
        </authorList>
    </citation>
    <scope>NUCLEOTIDE SEQUENCE [LARGE SCALE GENOMIC DNA]</scope>
    <source>
        <strain evidence="3 4">DSM 13688</strain>
    </source>
</reference>
<evidence type="ECO:0000256" key="2">
    <source>
        <dbReference type="ARBA" id="ARBA00022679"/>
    </source>
</evidence>
<proteinExistence type="predicted"/>
<evidence type="ECO:0000313" key="4">
    <source>
        <dbReference type="Proteomes" id="UP000784128"/>
    </source>
</evidence>
<dbReference type="CDD" id="cd03789">
    <property type="entry name" value="GT9_LPS_heptosyltransferase"/>
    <property type="match status" value="1"/>
</dbReference>
<sequence>MRIRLLKSLDAVAGRLAALLLRTPPAVPAPAAPRSILLIRPGGIGDAVYLIPAINALSAAYPNATVDVLAERRNAAAFDLAPGVRRVFLYDRPAGLAEVLRTPYDVVIDTEQWHRLSAVVARLCRAPFKIGFATNQRSRMFTHCCRYSHDTHETASFMALLEPLGIRGASVEAPFLAVPPAAATEADRLLSRLRGRLLVVLSPGASIAERRWGQERFRRVAELLKERGVALVVVGGVGDREQGDYIVAGGLGLNLAGSTSLSVTAGILQRCSLLLSGDSGVLHIGVGLGVPTVSLFGPGRMHKWAPRGAGHIVIDKGLACSPCTTYGTTPACPEEARCMKEIGVDEVFDAVSMLLAASPANSSATQDRVDVG</sequence>
<comment type="caution">
    <text evidence="3">The sequence shown here is derived from an EMBL/GenBank/DDBJ whole genome shotgun (WGS) entry which is preliminary data.</text>
</comment>
<evidence type="ECO:0000313" key="3">
    <source>
        <dbReference type="EMBL" id="MBT1071749.1"/>
    </source>
</evidence>
<accession>A0ABS5U7Y0</accession>
<dbReference type="InterPro" id="IPR002201">
    <property type="entry name" value="Glyco_trans_9"/>
</dbReference>
<dbReference type="InterPro" id="IPR051199">
    <property type="entry name" value="LPS_LOS_Heptosyltrfase"/>
</dbReference>
<dbReference type="Pfam" id="PF01075">
    <property type="entry name" value="Glyco_transf_9"/>
    <property type="match status" value="1"/>
</dbReference>